<dbReference type="Proteomes" id="UP001479436">
    <property type="component" value="Unassembled WGS sequence"/>
</dbReference>
<keyword evidence="2" id="KW-1185">Reference proteome</keyword>
<comment type="caution">
    <text evidence="1">The sequence shown here is derived from an EMBL/GenBank/DDBJ whole genome shotgun (WGS) entry which is preliminary data.</text>
</comment>
<accession>A0ABR2WFD9</accession>
<evidence type="ECO:0000313" key="2">
    <source>
        <dbReference type="Proteomes" id="UP001479436"/>
    </source>
</evidence>
<gene>
    <name evidence="1" type="ORF">K7432_016011</name>
</gene>
<evidence type="ECO:0000313" key="1">
    <source>
        <dbReference type="EMBL" id="KAK9760217.1"/>
    </source>
</evidence>
<dbReference type="EMBL" id="JASJQH010002409">
    <property type="protein sequence ID" value="KAK9760217.1"/>
    <property type="molecule type" value="Genomic_DNA"/>
</dbReference>
<organism evidence="1 2">
    <name type="scientific">Basidiobolus ranarum</name>
    <dbReference type="NCBI Taxonomy" id="34480"/>
    <lineage>
        <taxon>Eukaryota</taxon>
        <taxon>Fungi</taxon>
        <taxon>Fungi incertae sedis</taxon>
        <taxon>Zoopagomycota</taxon>
        <taxon>Entomophthoromycotina</taxon>
        <taxon>Basidiobolomycetes</taxon>
        <taxon>Basidiobolales</taxon>
        <taxon>Basidiobolaceae</taxon>
        <taxon>Basidiobolus</taxon>
    </lineage>
</organism>
<name>A0ABR2WFD9_9FUNG</name>
<protein>
    <submittedName>
        <fullName evidence="1">Uncharacterized protein</fullName>
    </submittedName>
</protein>
<reference evidence="1 2" key="1">
    <citation type="submission" date="2023-04" db="EMBL/GenBank/DDBJ databases">
        <title>Genome of Basidiobolus ranarum AG-B5.</title>
        <authorList>
            <person name="Stajich J.E."/>
            <person name="Carter-House D."/>
            <person name="Gryganskyi A."/>
        </authorList>
    </citation>
    <scope>NUCLEOTIDE SEQUENCE [LARGE SCALE GENOMIC DNA]</scope>
    <source>
        <strain evidence="1 2">AG-B5</strain>
    </source>
</reference>
<sequence length="299" mass="34337">MQELPRNFERQVWLERLASLLELDQLPYIERLTTLWRHSGVSRSTLTAQTQQIERPGLTYCRDPFQEPQLHQVFHHLDNIELSRKILLQYLSTGTVNIARDGLDYGDFEGFALVILYLQYFLFPSPSAELEDAVSKIQNQVWPVKCYKLKQSTWSSAFTEANLRVYNCKSSMDADGISQSNIYLNELLEFIRLRKLEEGALLSSSKLSNEDLQKLGKALASCFFAVIEFAGNSDWIVVQNLQVLSKNGARLPGSWYTSEFLSTTKNLAERFSTPQSAHSTRGLSYLFDLWAFWLLSLLN</sequence>
<proteinExistence type="predicted"/>